<evidence type="ECO:0000313" key="3">
    <source>
        <dbReference type="Proteomes" id="UP001497453"/>
    </source>
</evidence>
<feature type="compositionally biased region" description="Acidic residues" evidence="1">
    <location>
        <begin position="337"/>
        <end position="351"/>
    </location>
</feature>
<feature type="region of interest" description="Disordered" evidence="1">
    <location>
        <begin position="313"/>
        <end position="368"/>
    </location>
</feature>
<accession>A0ABP1DRC6</accession>
<feature type="compositionally biased region" description="Basic residues" evidence="1">
    <location>
        <begin position="356"/>
        <end position="368"/>
    </location>
</feature>
<evidence type="ECO:0000256" key="1">
    <source>
        <dbReference type="SAM" id="MobiDB-lite"/>
    </source>
</evidence>
<evidence type="ECO:0000313" key="2">
    <source>
        <dbReference type="EMBL" id="CAL1710335.1"/>
    </source>
</evidence>
<dbReference type="Proteomes" id="UP001497453">
    <property type="component" value="Chromosome 5"/>
</dbReference>
<feature type="compositionally biased region" description="Polar residues" evidence="1">
    <location>
        <begin position="90"/>
        <end position="117"/>
    </location>
</feature>
<sequence>MVPTCLDASGNDSSEAKTKVCAISAMGGNAVAYSRFTNSRNVEDPWYIRWDSISHQLVYDIPNALVAPQFGLWLTPEDDSDGIAEDAPQNVGQSHDITTPQVGPSTSASANGHSVTGASIPPGQAQSASAITAAVRKARTRVPDFSILLVDGQQQDDLPLESGGIEVLDVIVGAIIEIKNYISRRVNRKDPSFKRKIATKVRNAQKDLLRQAAHLFINYPQQQDVIAIAAAGPHWTCAILERGHVINLMNAVRKEDRDYDSDEEAGARKPDWRQSALLGAGPSNTMFHKVHRLLKEKAAAGAERLTGVDILSSGRDKEAKGEGRAATVDKRRKVPVTEEEAPEEEEADAEEEGLRPKRKGLPQRRMSI</sequence>
<proteinExistence type="predicted"/>
<dbReference type="EMBL" id="OZ037948">
    <property type="protein sequence ID" value="CAL1710335.1"/>
    <property type="molecule type" value="Genomic_DNA"/>
</dbReference>
<keyword evidence="3" id="KW-1185">Reference proteome</keyword>
<gene>
    <name evidence="2" type="ORF">GFSPODELE1_LOCUS7770</name>
</gene>
<organism evidence="2 3">
    <name type="scientific">Somion occarium</name>
    <dbReference type="NCBI Taxonomy" id="3059160"/>
    <lineage>
        <taxon>Eukaryota</taxon>
        <taxon>Fungi</taxon>
        <taxon>Dikarya</taxon>
        <taxon>Basidiomycota</taxon>
        <taxon>Agaricomycotina</taxon>
        <taxon>Agaricomycetes</taxon>
        <taxon>Polyporales</taxon>
        <taxon>Cerrenaceae</taxon>
        <taxon>Somion</taxon>
    </lineage>
</organism>
<protein>
    <submittedName>
        <fullName evidence="2">Uncharacterized protein</fullName>
    </submittedName>
</protein>
<feature type="region of interest" description="Disordered" evidence="1">
    <location>
        <begin position="90"/>
        <end position="123"/>
    </location>
</feature>
<reference evidence="3" key="1">
    <citation type="submission" date="2024-04" db="EMBL/GenBank/DDBJ databases">
        <authorList>
            <person name="Shaw F."/>
            <person name="Minotto A."/>
        </authorList>
    </citation>
    <scope>NUCLEOTIDE SEQUENCE [LARGE SCALE GENOMIC DNA]</scope>
</reference>
<name>A0ABP1DRC6_9APHY</name>
<feature type="compositionally biased region" description="Basic and acidic residues" evidence="1">
    <location>
        <begin position="314"/>
        <end position="329"/>
    </location>
</feature>